<dbReference type="Proteomes" id="UP001163203">
    <property type="component" value="Chromosome"/>
</dbReference>
<dbReference type="SMART" id="SM00530">
    <property type="entry name" value="HTH_XRE"/>
    <property type="match status" value="1"/>
</dbReference>
<organism evidence="4 5">
    <name type="scientific">Amycolatopsis cynarae</name>
    <dbReference type="NCBI Taxonomy" id="2995223"/>
    <lineage>
        <taxon>Bacteria</taxon>
        <taxon>Bacillati</taxon>
        <taxon>Actinomycetota</taxon>
        <taxon>Actinomycetes</taxon>
        <taxon>Pseudonocardiales</taxon>
        <taxon>Pseudonocardiaceae</taxon>
        <taxon>Amycolatopsis</taxon>
    </lineage>
</organism>
<evidence type="ECO:0000313" key="4">
    <source>
        <dbReference type="EMBL" id="WAL67211.1"/>
    </source>
</evidence>
<dbReference type="SUPFAM" id="SSF47413">
    <property type="entry name" value="lambda repressor-like DNA-binding domains"/>
    <property type="match status" value="1"/>
</dbReference>
<feature type="coiled-coil region" evidence="1">
    <location>
        <begin position="160"/>
        <end position="187"/>
    </location>
</feature>
<dbReference type="Gene3D" id="1.10.260.40">
    <property type="entry name" value="lambda repressor-like DNA-binding domains"/>
    <property type="match status" value="1"/>
</dbReference>
<feature type="compositionally biased region" description="Acidic residues" evidence="2">
    <location>
        <begin position="194"/>
        <end position="209"/>
    </location>
</feature>
<feature type="domain" description="HTH cro/C1-type" evidence="3">
    <location>
        <begin position="9"/>
        <end position="79"/>
    </location>
</feature>
<dbReference type="EMBL" id="CP113836">
    <property type="protein sequence ID" value="WAL67211.1"/>
    <property type="molecule type" value="Genomic_DNA"/>
</dbReference>
<keyword evidence="1" id="KW-0175">Coiled coil</keyword>
<dbReference type="CDD" id="cd00093">
    <property type="entry name" value="HTH_XRE"/>
    <property type="match status" value="1"/>
</dbReference>
<evidence type="ECO:0000256" key="1">
    <source>
        <dbReference type="SAM" id="Coils"/>
    </source>
</evidence>
<reference evidence="4" key="1">
    <citation type="submission" date="2022-11" db="EMBL/GenBank/DDBJ databases">
        <authorList>
            <person name="Mo P."/>
        </authorList>
    </citation>
    <scope>NUCLEOTIDE SEQUENCE</scope>
    <source>
        <strain evidence="4">HUAS 11-8</strain>
    </source>
</reference>
<feature type="region of interest" description="Disordered" evidence="2">
    <location>
        <begin position="188"/>
        <end position="209"/>
    </location>
</feature>
<dbReference type="InterPro" id="IPR001387">
    <property type="entry name" value="Cro/C1-type_HTH"/>
</dbReference>
<dbReference type="RefSeq" id="WP_268757334.1">
    <property type="nucleotide sequence ID" value="NZ_CP113836.1"/>
</dbReference>
<protein>
    <submittedName>
        <fullName evidence="4">Helix-turn-helix transcriptional regulator</fullName>
    </submittedName>
</protein>
<sequence length="209" mass="23382">MPSDVVGDRVRQVRKLRRLSVEELAERCEQVGAPQLTVPALYVIESGRRERETGRRRRMVTVDEWLALALALNVSPLVLLLPDQFDARFDLTAGTSAQASDVVQWIIGRPDTELSGGNLENFDLKRISAYNAAFPAWIRLQVKTQEAAEAVGDDDNAALRQVLDRAFDQHERRLEEMTKRAAEAAVREMLNQQEGEEGGAAEDQADQGR</sequence>
<gene>
    <name evidence="4" type="ORF">ORV05_05330</name>
</gene>
<evidence type="ECO:0000313" key="5">
    <source>
        <dbReference type="Proteomes" id="UP001163203"/>
    </source>
</evidence>
<keyword evidence="5" id="KW-1185">Reference proteome</keyword>
<proteinExistence type="predicted"/>
<evidence type="ECO:0000259" key="3">
    <source>
        <dbReference type="SMART" id="SM00530"/>
    </source>
</evidence>
<dbReference type="InterPro" id="IPR010982">
    <property type="entry name" value="Lambda_DNA-bd_dom_sf"/>
</dbReference>
<evidence type="ECO:0000256" key="2">
    <source>
        <dbReference type="SAM" id="MobiDB-lite"/>
    </source>
</evidence>
<accession>A0ABY7B4F4</accession>
<name>A0ABY7B4F4_9PSEU</name>